<feature type="domain" description="DUF4224" evidence="1">
    <location>
        <begin position="4"/>
        <end position="49"/>
    </location>
</feature>
<proteinExistence type="predicted"/>
<dbReference type="Pfam" id="PF13986">
    <property type="entry name" value="DUF4224"/>
    <property type="match status" value="1"/>
</dbReference>
<accession>A0AAE9HXZ8</accession>
<reference evidence="2" key="2">
    <citation type="submission" date="2022-05" db="EMBL/GenBank/DDBJ databases">
        <authorList>
            <person name="Kunte H.-J."/>
        </authorList>
    </citation>
    <scope>NUCLEOTIDE SEQUENCE</scope>
    <source>
        <strain evidence="2">G5</strain>
    </source>
</reference>
<name>A0AAE9HXZ8_9BURK</name>
<reference evidence="2" key="1">
    <citation type="journal article" date="2022" name="Microbiol. Resour. Announc.">
        <title>Genome Sequence of Cupriavidus campinensis Strain G5, a Member of a Bacterial Consortium Capable of Polyethylene Degradation.</title>
        <authorList>
            <person name="Schneider B."/>
            <person name="Pfeiffer F."/>
            <person name="Dyall-Smith M."/>
            <person name="Kunte H.J."/>
        </authorList>
    </citation>
    <scope>NUCLEOTIDE SEQUENCE</scope>
    <source>
        <strain evidence="2">G5</strain>
    </source>
</reference>
<dbReference type="InterPro" id="IPR025319">
    <property type="entry name" value="DUF4224"/>
</dbReference>
<evidence type="ECO:0000259" key="1">
    <source>
        <dbReference type="Pfam" id="PF13986"/>
    </source>
</evidence>
<organism evidence="2 3">
    <name type="scientific">Cupriavidus campinensis</name>
    <dbReference type="NCBI Taxonomy" id="151783"/>
    <lineage>
        <taxon>Bacteria</taxon>
        <taxon>Pseudomonadati</taxon>
        <taxon>Pseudomonadota</taxon>
        <taxon>Betaproteobacteria</taxon>
        <taxon>Burkholderiales</taxon>
        <taxon>Burkholderiaceae</taxon>
        <taxon>Cupriavidus</taxon>
    </lineage>
</organism>
<dbReference type="EMBL" id="CP097330">
    <property type="protein sequence ID" value="URF02836.1"/>
    <property type="molecule type" value="Genomic_DNA"/>
</dbReference>
<evidence type="ECO:0000313" key="2">
    <source>
        <dbReference type="EMBL" id="URF02836.1"/>
    </source>
</evidence>
<dbReference type="RefSeq" id="WP_250024567.1">
    <property type="nucleotide sequence ID" value="NZ_CP097330.1"/>
</dbReference>
<evidence type="ECO:0000313" key="3">
    <source>
        <dbReference type="Proteomes" id="UP001056132"/>
    </source>
</evidence>
<dbReference type="Proteomes" id="UP001056132">
    <property type="component" value="Chromosome 1"/>
</dbReference>
<gene>
    <name evidence="2" type="ORF">M5D45_09655</name>
</gene>
<dbReference type="KEGG" id="ccam:M5D45_09655"/>
<protein>
    <submittedName>
        <fullName evidence="2">DUF4224 domain-containing protein</fullName>
    </submittedName>
</protein>
<sequence>MNDFLTAAELGELVGCKPNQRHEMTKWLDRHRWRYVIDKNGLPKVARAYYNRKLGIEESKGHAKYESTPNLGAFA</sequence>
<dbReference type="AlphaFoldDB" id="A0AAE9HXZ8"/>